<dbReference type="Proteomes" id="UP000183126">
    <property type="component" value="Chromosome I"/>
</dbReference>
<dbReference type="PATRIC" id="fig|200450.4.peg.3173"/>
<evidence type="ECO:0000313" key="4">
    <source>
        <dbReference type="Proteomes" id="UP000052019"/>
    </source>
</evidence>
<dbReference type="OrthoDB" id="6965017at2"/>
<feature type="chain" id="PRO_5006430506" description="Lipoprotein" evidence="1">
    <location>
        <begin position="31"/>
        <end position="132"/>
    </location>
</feature>
<dbReference type="EMBL" id="JYLK01000003">
    <property type="protein sequence ID" value="KRP61733.1"/>
    <property type="molecule type" value="Genomic_DNA"/>
</dbReference>
<name>A0A0R2ZL99_9PSED</name>
<reference evidence="2 4" key="1">
    <citation type="submission" date="2015-02" db="EMBL/GenBank/DDBJ databases">
        <title>Two Pseudomonas sp. nov. isolated from raw milk.</title>
        <authorList>
            <person name="Wenning M."/>
            <person name="von Neubeck M."/>
            <person name="Huptas C."/>
            <person name="Scherer S."/>
        </authorList>
    </citation>
    <scope>NUCLEOTIDE SEQUENCE [LARGE SCALE GENOMIC DNA]</scope>
    <source>
        <strain evidence="2 4">DSM 14937</strain>
    </source>
</reference>
<keyword evidence="5" id="KW-1185">Reference proteome</keyword>
<protein>
    <recommendedName>
        <fullName evidence="6">Lipoprotein</fullName>
    </recommendedName>
</protein>
<feature type="signal peptide" evidence="1">
    <location>
        <begin position="1"/>
        <end position="30"/>
    </location>
</feature>
<dbReference type="Proteomes" id="UP000052019">
    <property type="component" value="Unassembled WGS sequence"/>
</dbReference>
<evidence type="ECO:0000313" key="5">
    <source>
        <dbReference type="Proteomes" id="UP000183126"/>
    </source>
</evidence>
<evidence type="ECO:0000256" key="1">
    <source>
        <dbReference type="SAM" id="SignalP"/>
    </source>
</evidence>
<evidence type="ECO:0008006" key="6">
    <source>
        <dbReference type="Google" id="ProtNLM"/>
    </source>
</evidence>
<dbReference type="RefSeq" id="WP_057007147.1">
    <property type="nucleotide sequence ID" value="NZ_JYLK01000003.1"/>
</dbReference>
<keyword evidence="1" id="KW-0732">Signal</keyword>
<dbReference type="EMBL" id="LT629760">
    <property type="protein sequence ID" value="SDR72135.1"/>
    <property type="molecule type" value="Genomic_DNA"/>
</dbReference>
<reference evidence="3 5" key="2">
    <citation type="submission" date="2016-10" db="EMBL/GenBank/DDBJ databases">
        <authorList>
            <person name="Varghese N."/>
            <person name="Submissions S."/>
        </authorList>
    </citation>
    <scope>NUCLEOTIDE SEQUENCE [LARGE SCALE GENOMIC DNA]</scope>
    <source>
        <strain evidence="3 5">BS3111</strain>
    </source>
</reference>
<evidence type="ECO:0000313" key="2">
    <source>
        <dbReference type="EMBL" id="KRP61733.1"/>
    </source>
</evidence>
<dbReference type="AlphaFoldDB" id="A0A0R2ZL99"/>
<evidence type="ECO:0000313" key="3">
    <source>
        <dbReference type="EMBL" id="SDR72135.1"/>
    </source>
</evidence>
<proteinExistence type="predicted"/>
<sequence length="132" mass="13568">MKSTRRYLVASLGAIALMGLDAFISAQALAATYNPLGGDVSVKIIDGAAPTGAIGVSTGPTGVERPVYFRPGSSDALFIGASNMLPAGCKPTAFKDDDGTTIPVLVKLDCNGKPWQAKLSKTGKVFSVKPLP</sequence>
<organism evidence="2 4">
    <name type="scientific">Pseudomonas trivialis</name>
    <dbReference type="NCBI Taxonomy" id="200450"/>
    <lineage>
        <taxon>Bacteria</taxon>
        <taxon>Pseudomonadati</taxon>
        <taxon>Pseudomonadota</taxon>
        <taxon>Gammaproteobacteria</taxon>
        <taxon>Pseudomonadales</taxon>
        <taxon>Pseudomonadaceae</taxon>
        <taxon>Pseudomonas</taxon>
    </lineage>
</organism>
<gene>
    <name evidence="3" type="ORF">SAMN04490205_0148</name>
    <name evidence="2" type="ORF">TU79_05930</name>
</gene>
<accession>A0A0R2ZL99</accession>